<dbReference type="SUPFAM" id="SSF56762">
    <property type="entry name" value="HydB/Nqo4-like"/>
    <property type="match status" value="1"/>
</dbReference>
<comment type="subcellular location">
    <subcellularLocation>
        <location evidence="2">Cell envelope</location>
    </subcellularLocation>
</comment>
<dbReference type="GO" id="GO:0008901">
    <property type="term" value="F:ferredoxin hydrogenase activity"/>
    <property type="evidence" value="ECO:0007669"/>
    <property type="project" value="InterPro"/>
</dbReference>
<sequence>MDNAFGIEPPPNGRIIRNLILGSNYIQSHVLHFFHLAALDYVMGPDVPPFVPRYQGDYRLPDDINKQAVDNYLLALNIRRKAHEMTALWGGKMPHQQAIVPGGVTEVPNTQKIFEFVDRLNEVIDFIDNVYIPTVKAVAGAYPDYFDIGRGSMNMLAYGAFPLEEGMDHLKKKKFFPAGVYLRGQYMELQPDKITEQVKYSWFKDGIAATPEQARVEPDVHKKDAYSFLKAPRYNGEVMEVGPLARAIVAKQKDVVALGDKAFSVMGRHFARAVEASQVAHAMKDWVLKLEAGKPVATPHKIPSSAQGIGLTEAARGALGHWNHIEHGRTAVYNAIVPSTWNMSPRDDRSQLGTMEQALIGTPVKDTKNPLEVVRVIRSFDPCLACAIHIMTPDKKVISQFQIN</sequence>
<dbReference type="InterPro" id="IPR029014">
    <property type="entry name" value="NiFe-Hase_large"/>
</dbReference>
<feature type="binding site" evidence="8">
    <location>
        <position position="383"/>
    </location>
    <ligand>
        <name>Ni(2+)</name>
        <dbReference type="ChEBI" id="CHEBI:49786"/>
    </ligand>
</feature>
<keyword evidence="5 8" id="KW-0533">Nickel</keyword>
<dbReference type="Gene3D" id="1.10.645.10">
    <property type="entry name" value="Cytochrome-c3 Hydrogenase, chain B"/>
    <property type="match status" value="1"/>
</dbReference>
<evidence type="ECO:0000313" key="10">
    <source>
        <dbReference type="Proteomes" id="UP000045545"/>
    </source>
</evidence>
<evidence type="ECO:0000256" key="1">
    <source>
        <dbReference type="ARBA" id="ARBA00001967"/>
    </source>
</evidence>
<organism evidence="9 10">
    <name type="scientific">Syntrophomonas zehnderi OL-4</name>
    <dbReference type="NCBI Taxonomy" id="690567"/>
    <lineage>
        <taxon>Bacteria</taxon>
        <taxon>Bacillati</taxon>
        <taxon>Bacillota</taxon>
        <taxon>Clostridia</taxon>
        <taxon>Eubacteriales</taxon>
        <taxon>Syntrophomonadaceae</taxon>
        <taxon>Syntrophomonas</taxon>
    </lineage>
</organism>
<comment type="cofactor">
    <cofactor evidence="1 8">
        <name>Ni(2+)</name>
        <dbReference type="ChEBI" id="CHEBI:49786"/>
    </cofactor>
</comment>
<feature type="binding site" evidence="8">
    <location>
        <position position="389"/>
    </location>
    <ligand>
        <name>Mg(2+)</name>
        <dbReference type="ChEBI" id="CHEBI:18420"/>
    </ligand>
</feature>
<evidence type="ECO:0000256" key="5">
    <source>
        <dbReference type="ARBA" id="ARBA00022596"/>
    </source>
</evidence>
<gene>
    <name evidence="9" type="ORF">915</name>
</gene>
<comment type="subunit">
    <text evidence="4">Heterodimer of a large and a small subunit.</text>
</comment>
<proteinExistence type="inferred from homology"/>
<evidence type="ECO:0000256" key="7">
    <source>
        <dbReference type="ARBA" id="ARBA00023002"/>
    </source>
</evidence>
<dbReference type="GO" id="GO:0016151">
    <property type="term" value="F:nickel cation binding"/>
    <property type="evidence" value="ECO:0007669"/>
    <property type="project" value="InterPro"/>
</dbReference>
<dbReference type="PROSITE" id="PS00508">
    <property type="entry name" value="NI_HGENASE_L_2"/>
    <property type="match status" value="1"/>
</dbReference>
<evidence type="ECO:0000256" key="4">
    <source>
        <dbReference type="ARBA" id="ARBA00011771"/>
    </source>
</evidence>
<keyword evidence="8" id="KW-0408">Iron</keyword>
<evidence type="ECO:0000313" key="9">
    <source>
        <dbReference type="EMBL" id="CFX28095.1"/>
    </source>
</evidence>
<protein>
    <submittedName>
        <fullName evidence="9">Nickel-dependent hydrogenase, large subunit</fullName>
    </submittedName>
</protein>
<evidence type="ECO:0000256" key="8">
    <source>
        <dbReference type="PIRSR" id="PIRSR601501-1"/>
    </source>
</evidence>
<keyword evidence="6 8" id="KW-0479">Metal-binding</keyword>
<evidence type="ECO:0000256" key="6">
    <source>
        <dbReference type="ARBA" id="ARBA00022723"/>
    </source>
</evidence>
<dbReference type="InterPro" id="IPR018194">
    <property type="entry name" value="Ni-dep_hyd_lsu_Ni_BS"/>
</dbReference>
<keyword evidence="7" id="KW-0560">Oxidoreductase</keyword>
<keyword evidence="10" id="KW-1185">Reference proteome</keyword>
<reference evidence="9 10" key="1">
    <citation type="submission" date="2015-03" db="EMBL/GenBank/DDBJ databases">
        <authorList>
            <person name="Murphy D."/>
        </authorList>
    </citation>
    <scope>NUCLEOTIDE SEQUENCE [LARGE SCALE GENOMIC DNA]</scope>
    <source>
        <strain evidence="9 10">OL-4</strain>
    </source>
</reference>
<feature type="binding site" evidence="8">
    <location>
        <position position="386"/>
    </location>
    <ligand>
        <name>Fe cation</name>
        <dbReference type="ChEBI" id="CHEBI:24875"/>
    </ligand>
</feature>
<dbReference type="InterPro" id="IPR001501">
    <property type="entry name" value="Ni-dep_hyd_lsu"/>
</dbReference>
<accession>A0A0E4C858</accession>
<dbReference type="AlphaFoldDB" id="A0A0E4C858"/>
<evidence type="ECO:0000256" key="2">
    <source>
        <dbReference type="ARBA" id="ARBA00004196"/>
    </source>
</evidence>
<dbReference type="PANTHER" id="PTHR42958:SF2">
    <property type="entry name" value="UPTAKE HYDROGENASE LARGE SUBUNIT"/>
    <property type="match status" value="1"/>
</dbReference>
<evidence type="ECO:0000256" key="3">
    <source>
        <dbReference type="ARBA" id="ARBA00009292"/>
    </source>
</evidence>
<dbReference type="GO" id="GO:0030313">
    <property type="term" value="C:cell envelope"/>
    <property type="evidence" value="ECO:0007669"/>
    <property type="project" value="UniProtKB-SubCell"/>
</dbReference>
<dbReference type="STRING" id="690567.915"/>
<comment type="similarity">
    <text evidence="3">Belongs to the [NiFe]/[NiFeSe] hydrogenase large subunit family.</text>
</comment>
<dbReference type="Proteomes" id="UP000045545">
    <property type="component" value="Unassembled WGS sequence"/>
</dbReference>
<comment type="cofactor">
    <cofactor evidence="8">
        <name>Fe cation</name>
        <dbReference type="ChEBI" id="CHEBI:24875"/>
    </cofactor>
</comment>
<keyword evidence="8" id="KW-0460">Magnesium</keyword>
<dbReference type="EMBL" id="CGIH01000013">
    <property type="protein sequence ID" value="CFX28095.1"/>
    <property type="molecule type" value="Genomic_DNA"/>
</dbReference>
<dbReference type="Pfam" id="PF00374">
    <property type="entry name" value="NiFeSe_Hases"/>
    <property type="match status" value="2"/>
</dbReference>
<dbReference type="PANTHER" id="PTHR42958">
    <property type="entry name" value="HYDROGENASE-2 LARGE CHAIN"/>
    <property type="match status" value="1"/>
</dbReference>
<name>A0A0E4C858_9FIRM</name>
<dbReference type="InterPro" id="IPR050867">
    <property type="entry name" value="NiFe/NiFeSe_hydrgnase_LSU"/>
</dbReference>